<reference evidence="4 5" key="1">
    <citation type="submission" date="2025-04" db="UniProtKB">
        <authorList>
            <consortium name="RefSeq"/>
        </authorList>
    </citation>
    <scope>IDENTIFICATION</scope>
</reference>
<dbReference type="Proteomes" id="UP000694845">
    <property type="component" value="Unplaced"/>
</dbReference>
<accession>A0A8B7Y3X2</accession>
<feature type="compositionally biased region" description="Low complexity" evidence="1">
    <location>
        <begin position="279"/>
        <end position="292"/>
    </location>
</feature>
<dbReference type="GeneID" id="110977326"/>
<feature type="transmembrane region" description="Helical" evidence="2">
    <location>
        <begin position="135"/>
        <end position="157"/>
    </location>
</feature>
<dbReference type="PROSITE" id="PS51257">
    <property type="entry name" value="PROKAR_LIPOPROTEIN"/>
    <property type="match status" value="1"/>
</dbReference>
<keyword evidence="2" id="KW-0472">Membrane</keyword>
<organism evidence="3 4">
    <name type="scientific">Acanthaster planci</name>
    <name type="common">Crown-of-thorns starfish</name>
    <dbReference type="NCBI Taxonomy" id="133434"/>
    <lineage>
        <taxon>Eukaryota</taxon>
        <taxon>Metazoa</taxon>
        <taxon>Echinodermata</taxon>
        <taxon>Eleutherozoa</taxon>
        <taxon>Asterozoa</taxon>
        <taxon>Asteroidea</taxon>
        <taxon>Valvatacea</taxon>
        <taxon>Valvatida</taxon>
        <taxon>Acanthasteridae</taxon>
        <taxon>Acanthaster</taxon>
    </lineage>
</organism>
<proteinExistence type="predicted"/>
<keyword evidence="3" id="KW-1185">Reference proteome</keyword>
<dbReference type="OrthoDB" id="10556430at2759"/>
<feature type="transmembrane region" description="Helical" evidence="2">
    <location>
        <begin position="44"/>
        <end position="61"/>
    </location>
</feature>
<dbReference type="AlphaFoldDB" id="A0A8B7Y3X2"/>
<dbReference type="OMA" id="INAYVWE"/>
<evidence type="ECO:0000313" key="3">
    <source>
        <dbReference type="Proteomes" id="UP000694845"/>
    </source>
</evidence>
<feature type="compositionally biased region" description="Polar residues" evidence="1">
    <location>
        <begin position="374"/>
        <end position="383"/>
    </location>
</feature>
<evidence type="ECO:0000256" key="1">
    <source>
        <dbReference type="SAM" id="MobiDB-lite"/>
    </source>
</evidence>
<feature type="compositionally biased region" description="Pro residues" evidence="1">
    <location>
        <begin position="262"/>
        <end position="278"/>
    </location>
</feature>
<dbReference type="KEGG" id="aplc:110977326"/>
<name>A0A8B7Y3X2_ACAPL</name>
<feature type="region of interest" description="Disordered" evidence="1">
    <location>
        <begin position="230"/>
        <end position="411"/>
    </location>
</feature>
<keyword evidence="2" id="KW-1133">Transmembrane helix</keyword>
<sequence length="461" mass="49091">MAYKQGVALGASVSLFLGSVALLGMYLACSSVSCQAVGYSFASPIWTSVLILATALVGIFMSATKSEKGCGGLFLFLSIFGMLATMACVCTTINAYVWEMWLSLWSSGTYWTYNTTEASTTTLEGSTPVGNGVGIVLWLAMMIGAFVLCIVTCVTSYQYCCCCQEPWVVQERIILVNQGNAACPQNIVLENTNTIVNQQAPQPVVFTTLPPGGGQFVHQQQFPVQQPYHQPVQLNQPPSYPQPVPPPYAAVGTAPVSQPSPVMAPPPVAQPSAPPAPQATPTGAFPPQSGPAQPQPAPTNLTLSHPLPPSAAEPGRPGPSNNITVISDGGPPPSTYQPLIHETQTRAPDIQHTYDQTAHTGDDNMDYTYIDAQSPGTNMTAHRSNYDRAPAPSPTAGSGNDPQGDSDINSRLYAYVDDPSEDYDEIKVDSNVYATAPVESSDYVNEDVGKRPKTRNPKKSK</sequence>
<evidence type="ECO:0000313" key="4">
    <source>
        <dbReference type="RefSeq" id="XP_022087020.1"/>
    </source>
</evidence>
<protein>
    <submittedName>
        <fullName evidence="4 5">Pollen-specific leucine-rich repeat extensin-like protein 2</fullName>
    </submittedName>
</protein>
<keyword evidence="2" id="KW-0812">Transmembrane</keyword>
<feature type="region of interest" description="Disordered" evidence="1">
    <location>
        <begin position="433"/>
        <end position="461"/>
    </location>
</feature>
<evidence type="ECO:0000313" key="5">
    <source>
        <dbReference type="RefSeq" id="XP_022087021.1"/>
    </source>
</evidence>
<dbReference type="RefSeq" id="XP_022087020.1">
    <property type="nucleotide sequence ID" value="XM_022231328.1"/>
</dbReference>
<feature type="compositionally biased region" description="Polar residues" evidence="1">
    <location>
        <begin position="395"/>
        <end position="409"/>
    </location>
</feature>
<feature type="compositionally biased region" description="Pro residues" evidence="1">
    <location>
        <begin position="238"/>
        <end position="248"/>
    </location>
</feature>
<feature type="transmembrane region" description="Helical" evidence="2">
    <location>
        <begin position="73"/>
        <end position="98"/>
    </location>
</feature>
<evidence type="ECO:0000256" key="2">
    <source>
        <dbReference type="SAM" id="Phobius"/>
    </source>
</evidence>
<gene>
    <name evidence="4 5" type="primary">LOC110977326</name>
</gene>
<feature type="compositionally biased region" description="Basic residues" evidence="1">
    <location>
        <begin position="451"/>
        <end position="461"/>
    </location>
</feature>
<dbReference type="RefSeq" id="XP_022087021.1">
    <property type="nucleotide sequence ID" value="XM_022231329.1"/>
</dbReference>
<feature type="compositionally biased region" description="Low complexity" evidence="1">
    <location>
        <begin position="249"/>
        <end position="261"/>
    </location>
</feature>